<evidence type="ECO:0000256" key="5">
    <source>
        <dbReference type="ARBA" id="ARBA00022729"/>
    </source>
</evidence>
<dbReference type="GO" id="GO:0005125">
    <property type="term" value="F:cytokine activity"/>
    <property type="evidence" value="ECO:0007669"/>
    <property type="project" value="InterPro"/>
</dbReference>
<reference evidence="10" key="1">
    <citation type="submission" date="2018-11" db="EMBL/GenBank/DDBJ databases">
        <authorList>
            <person name="Alioto T."/>
            <person name="Alioto T."/>
        </authorList>
    </citation>
    <scope>NUCLEOTIDE SEQUENCE</scope>
</reference>
<dbReference type="Gene3D" id="3.80.10.10">
    <property type="entry name" value="Ribonuclease Inhibitor"/>
    <property type="match status" value="2"/>
</dbReference>
<dbReference type="EMBL" id="UYJE01004675">
    <property type="protein sequence ID" value="VDI30259.1"/>
    <property type="molecule type" value="Genomic_DNA"/>
</dbReference>
<keyword evidence="11" id="KW-1185">Reference proteome</keyword>
<dbReference type="PROSITE" id="PS51450">
    <property type="entry name" value="LRR"/>
    <property type="match status" value="1"/>
</dbReference>
<feature type="region of interest" description="Disordered" evidence="8">
    <location>
        <begin position="2672"/>
        <end position="2798"/>
    </location>
</feature>
<comment type="subcellular location">
    <subcellularLocation>
        <location evidence="1">Secreted</location>
    </subcellularLocation>
</comment>
<comment type="similarity">
    <text evidence="3">Belongs to the Toll-like receptor family.</text>
</comment>
<accession>A0A8B6E9I4</accession>
<feature type="compositionally biased region" description="Polar residues" evidence="8">
    <location>
        <begin position="2699"/>
        <end position="2793"/>
    </location>
</feature>
<dbReference type="Gene3D" id="2.10.90.10">
    <property type="entry name" value="Cystine-knot cytokines"/>
    <property type="match status" value="1"/>
</dbReference>
<dbReference type="GO" id="GO:0005576">
    <property type="term" value="C:extracellular region"/>
    <property type="evidence" value="ECO:0007669"/>
    <property type="project" value="UniProtKB-SubCell"/>
</dbReference>
<dbReference type="Proteomes" id="UP000596742">
    <property type="component" value="Unassembled WGS sequence"/>
</dbReference>
<dbReference type="InterPro" id="IPR001870">
    <property type="entry name" value="B30.2/SPRY"/>
</dbReference>
<gene>
    <name evidence="10" type="ORF">MGAL_10B071102</name>
</gene>
<dbReference type="InterPro" id="IPR027417">
    <property type="entry name" value="P-loop_NTPase"/>
</dbReference>
<evidence type="ECO:0000256" key="1">
    <source>
        <dbReference type="ARBA" id="ARBA00004613"/>
    </source>
</evidence>
<dbReference type="InterPro" id="IPR043136">
    <property type="entry name" value="B30.2/SPRY_sf"/>
</dbReference>
<evidence type="ECO:0000256" key="6">
    <source>
        <dbReference type="ARBA" id="ARBA00022737"/>
    </source>
</evidence>
<name>A0A8B6E9I4_MYTGA</name>
<dbReference type="Pfam" id="PF00622">
    <property type="entry name" value="SPRY"/>
    <property type="match status" value="1"/>
</dbReference>
<dbReference type="InterPro" id="IPR001611">
    <property type="entry name" value="Leu-rich_rpt"/>
</dbReference>
<dbReference type="Pfam" id="PF08477">
    <property type="entry name" value="Roc"/>
    <property type="match status" value="1"/>
</dbReference>
<dbReference type="InterPro" id="IPR003877">
    <property type="entry name" value="SPRY_dom"/>
</dbReference>
<feature type="domain" description="B30.2/SPRY" evidence="9">
    <location>
        <begin position="486"/>
        <end position="680"/>
    </location>
</feature>
<keyword evidence="6" id="KW-0677">Repeat</keyword>
<dbReference type="InterPro" id="IPR057263">
    <property type="entry name" value="COR-B"/>
</dbReference>
<dbReference type="InterPro" id="IPR000157">
    <property type="entry name" value="TIR_dom"/>
</dbReference>
<dbReference type="InterPro" id="IPR032675">
    <property type="entry name" value="LRR_dom_sf"/>
</dbReference>
<dbReference type="PANTHER" id="PTHR47508">
    <property type="entry name" value="SAM DOMAIN-CONTAINING PROTEIN-RELATED"/>
    <property type="match status" value="1"/>
</dbReference>
<keyword evidence="4" id="KW-0964">Secreted</keyword>
<comment type="caution">
    <text evidence="10">The sequence shown here is derived from an EMBL/GenBank/DDBJ whole genome shotgun (WGS) entry which is preliminary data.</text>
</comment>
<keyword evidence="7" id="KW-0175">Coiled coil</keyword>
<dbReference type="Pfam" id="PF16095">
    <property type="entry name" value="COR-A"/>
    <property type="match status" value="1"/>
</dbReference>
<evidence type="ECO:0000256" key="8">
    <source>
        <dbReference type="SAM" id="MobiDB-lite"/>
    </source>
</evidence>
<sequence length="2951" mass="337142">MIIGNKRHFSDMDMVGQNAYASLCAAKEKLETFNTQKNDRIHFMSMDMESEECLNSVYDKMTEVLDCRKHHQEMRYKIAEKFEKYLSVVLETVKKNEVIDISSGLKESFDITGAEFLSIAKLLQEQSTLLLKILQDYCGLVELPRWRLKPEDEQFIYVVQEKLEKLVVSLDTFYSEKKPSNFVVMEKSYKFIYPVAKEVLPGVVSSAAKYGRPLLVTADGAVFQIGCVQTVVKTLNWAGDNREIVVQTKCYLPDLKTEPVNDETEFYVKEYTWNIFCLYTDMIEKVLKQRDLIYLESGDVPNDFVHNSFGCKHVWKKVDSMFNQSVCSMCNRCCGLGRKCKYNGIMGDNFRECLCKTSLPGCVDCGICTDCANDLWELRSYLRPQVYCNSKRVVSSPSTYMESILNKVPLDPLAYNEVELVYNTEGKKGLLLRDAEDGAIVSVFPGKATALSSADIVSNSKIVEKFKTLIKDVEDPLYDCKHGDCVKIRISDPGRIIGKGGELDMTAIKESKVVYQPIISRDLKTSHETGLLCYEPKSTSSPVAQFIGVECFSENIKKFSYKIIHEGKSRFIGIGVAPRDYAPNRMPGWNPTSYGYHADDGGIYTGKSSSNTKFARCYKGDIMSVYCDTEAKDIKFYKNDKMIYKVPEEMITVPPNGFYPMVSLHSAGECVKLLEKEPWTLRSNRTFSNSWKWSYDTYKYGNMWISPRKNLLMTPKDKTDFLTGWVILHNPTKGLIGYQVIKTISQSKRVISLAYFSTYTYKLKLIVSPEDEEVVIEWIAINKIKEYDTDDIKQLFTETHENRKYSHKLKVKKDGKASTTETLPTFNETEDNDGYKLDVIKNNTLVNSYVLKKGRYCIEVAKIDGFDEYLMKRPKCPSYMYPPILKRGLKVITCAQDEGSESIRYEEKVISRVQEDGTIEYLSSKDDDEDEDSLEPSKCTLLTDQAYKDLQNLRREKKEAGDIAMYSGTKEQHRLEKTFVPAPPFLITKGSSSALDLADNEWKIKAIFAHSSCCQVITRPSVQEQIITLHSRHLQEWSSIRSTNFEMPYSLVYLPSGLDDVTLRYPVAMTMFDDVNVHRLCYMHEDNELGINNIHPTVAYPKVKIEYSNDNLQSVLHLQIPPQMKMLNENKGKWSKQQIETLLFQLLQPYASLCGLFATQHGGLSSQGAPGDLIDWIADLVRDDVPMKQVRSGMTAEEPLFMEYGHVLACRAHAYSRGDYVPIPDYSLESSYYEPYEQFAETLTVQSQNLKILPSNLWTTFRNLRVMSIVNVDLDNTHIFPSGLSKCCNLEVLILANLKGITDLPKDIISGPVMTTFFIHNCPIRKLEFDWPVKNKLINLTLKGLLIEDIPANIGRLKDLEELCLDYNPITSLPKEIENLTKLKFLSVKGIPWIASDGKLEQMPKQVYTMWHTENPYVKNNIGEAEVDRLFSECDVNNNDILEKSELARLNLQIMNKIPRLGCQSIGDTENGGIPAGVFKLTLLQTLDLSFTAVTQLPMMIREILTLQTINLEHCPLLESLDGDVGLLPNLRSLNLNSCAALETPPRDIVNRGFDSVKAFLQKMAGGFTECLRTKLMFIGLGQAGKTTLLRALQATNKKYTGSIPKLTDGIVIKDWMVPIDQEGNKSIRFSCWDFAGQTVYYNTHQIPMPDIREDELRKKYPQIRKFCYVSSTQGTNIAELQQSLVDVTMNYCPQMKMKIPLLWLKLEESIVTARNKHKTNIIDWEKIQEFSQENGINDEKDIKLAVQFLDDLGIVQYFDTEVLNDKVVINPQWIVDVMAKVVSVNETSIRETKGRLYHKYIPQIWKDYDSSLYNWMLRLTEAFDLTFPISEEGEKINIVPCLLPEKEPVDLPWPYLTEEEGIRESKIEYKFTYLPTGLFNRAQARLFSQGFKTDQEFLDLMWKRGSILKKNDHYALVKQTNDYDMTVIVQGARPKNILDLIHETISTLIKDNFAGVAYDYCIPCPDCVEKKGTREPFLFKADLITRANSVSAPFLQCTKYFHTVSIGELINVLPDNRDTEFDVQMQQSISALQEISTNMAKDVAILYCPDDLPTSENKGKIVDPRQIHKDLVKQKISCWIPDDIDKIPELEMTMEIKNSKVLVVCMTDKFVKHPKCHQMFLYATEQLQKPFAVAVMDESLAWQQTNIGFKIGNPLMAMIKNVERYPKKILDLIEIVKSYIEDAEKVDSNHPSVFLSYCWSNCKEACSVTTTATKTSLGYGDPRVLKRHLEKNGCKSWLDIEQMGKNGLYQDITVGLQNAKVLVLCVSDEYLRSEACMMEARFGAYNLQMPMVVCVVGTGKAWKLSEVSLMISKQGDMATVVKMQKKNSGAYDQVLECVKKYLLRPETAKQKKVREKLAKLQAKQDKMKLEDMENELRQQGDNRFSFQEEVELIQRKFLRHISKMIRGDGSELPKLLVLDFVTVDEDDNEQNVMDDMGSQGSLGGGFSSFNLFSQRPKSSKPKRKQIKDDWHEEQFCIRALCEDEQGWHLVGNPLSLTNLKKDEIMKTLKETAPYLARIYAILKQSSVSMNCLSSSVKGELFMDFIRKEGIDTKNFSDAYKTIHRIVAEHDDYEQFINQLNRCYLQTGKISWLCTTHHDRTGITLLPPGTVSMHSSGYTVLYDEDIMLSDFLKASKDYLKWKDEDFLLARRQSKDRLVKKDNALKEIKKESLPKVEESKKEPEKINAEKPKEKPENKNQNQSSPQKTSPASRTNGNEQKQTSVQRPAPASTVNRNEQNQTSVQRPTPASTVNRNEQKQTSVQRPTPASTVNRNEQNQTSVQRPAPASTVNRNGLKQADVKGSNTSKFVLPRDSDILHGYGTLYKVPEHLVNIRYETEFKLGECIDYRRRVFHVELAHEPISVGSTCPWYYRKNIDENRLPNLMYDVECICANCIGQRSGRTCQKIYTYINVFRRIGCLNGIYDYSTIVEPISVGCSCVRDPKPIGRQTMHS</sequence>
<dbReference type="InterPro" id="IPR029034">
    <property type="entry name" value="Cystine-knot_cytokine"/>
</dbReference>
<evidence type="ECO:0000256" key="2">
    <source>
        <dbReference type="ARBA" id="ARBA00007236"/>
    </source>
</evidence>
<proteinExistence type="inferred from homology"/>
<dbReference type="SUPFAM" id="SSF57501">
    <property type="entry name" value="Cystine-knot cytokines"/>
    <property type="match status" value="1"/>
</dbReference>
<evidence type="ECO:0000313" key="11">
    <source>
        <dbReference type="Proteomes" id="UP000596742"/>
    </source>
</evidence>
<dbReference type="SUPFAM" id="SSF52058">
    <property type="entry name" value="L domain-like"/>
    <property type="match status" value="1"/>
</dbReference>
<dbReference type="InterPro" id="IPR035897">
    <property type="entry name" value="Toll_tir_struct_dom_sf"/>
</dbReference>
<evidence type="ECO:0000313" key="10">
    <source>
        <dbReference type="EMBL" id="VDI30259.1"/>
    </source>
</evidence>
<dbReference type="Gene3D" id="2.60.120.920">
    <property type="match status" value="1"/>
</dbReference>
<dbReference type="InterPro" id="IPR010345">
    <property type="entry name" value="IL-17_fam"/>
</dbReference>
<evidence type="ECO:0000256" key="3">
    <source>
        <dbReference type="ARBA" id="ARBA00009634"/>
    </source>
</evidence>
<dbReference type="Gene3D" id="3.40.50.10140">
    <property type="entry name" value="Toll/interleukin-1 receptor homology (TIR) domain"/>
    <property type="match status" value="1"/>
</dbReference>
<dbReference type="InterPro" id="IPR013320">
    <property type="entry name" value="ConA-like_dom_sf"/>
</dbReference>
<evidence type="ECO:0000256" key="4">
    <source>
        <dbReference type="ARBA" id="ARBA00022525"/>
    </source>
</evidence>
<dbReference type="PROSITE" id="PS50188">
    <property type="entry name" value="B302_SPRY"/>
    <property type="match status" value="1"/>
</dbReference>
<dbReference type="InterPro" id="IPR018247">
    <property type="entry name" value="EF_Hand_1_Ca_BS"/>
</dbReference>
<organism evidence="10 11">
    <name type="scientific">Mytilus galloprovincialis</name>
    <name type="common">Mediterranean mussel</name>
    <dbReference type="NCBI Taxonomy" id="29158"/>
    <lineage>
        <taxon>Eukaryota</taxon>
        <taxon>Metazoa</taxon>
        <taxon>Spiralia</taxon>
        <taxon>Lophotrochozoa</taxon>
        <taxon>Mollusca</taxon>
        <taxon>Bivalvia</taxon>
        <taxon>Autobranchia</taxon>
        <taxon>Pteriomorphia</taxon>
        <taxon>Mytilida</taxon>
        <taxon>Mytiloidea</taxon>
        <taxon>Mytilidae</taxon>
        <taxon>Mytilinae</taxon>
        <taxon>Mytilus</taxon>
    </lineage>
</organism>
<dbReference type="SUPFAM" id="SSF52540">
    <property type="entry name" value="P-loop containing nucleoside triphosphate hydrolases"/>
    <property type="match status" value="1"/>
</dbReference>
<dbReference type="Gene3D" id="3.30.310.200">
    <property type="match status" value="1"/>
</dbReference>
<feature type="coiled-coil region" evidence="7">
    <location>
        <begin position="2351"/>
        <end position="2390"/>
    </location>
</feature>
<dbReference type="OrthoDB" id="10252328at2759"/>
<evidence type="ECO:0000256" key="7">
    <source>
        <dbReference type="SAM" id="Coils"/>
    </source>
</evidence>
<keyword evidence="5" id="KW-0732">Signal</keyword>
<dbReference type="PROSITE" id="PS00018">
    <property type="entry name" value="EF_HAND_1"/>
    <property type="match status" value="1"/>
</dbReference>
<feature type="compositionally biased region" description="Basic and acidic residues" evidence="8">
    <location>
        <begin position="2672"/>
        <end position="2696"/>
    </location>
</feature>
<comment type="similarity">
    <text evidence="2">Belongs to the IL-17 family.</text>
</comment>
<dbReference type="SUPFAM" id="SSF49899">
    <property type="entry name" value="Concanavalin A-like lectins/glucanases"/>
    <property type="match status" value="1"/>
</dbReference>
<protein>
    <recommendedName>
        <fullName evidence="9">B30.2/SPRY domain-containing protein</fullName>
    </recommendedName>
</protein>
<dbReference type="InterPro" id="IPR032171">
    <property type="entry name" value="COR-A"/>
</dbReference>
<dbReference type="Gene3D" id="1.10.10.10">
    <property type="entry name" value="Winged helix-like DNA-binding domain superfamily/Winged helix DNA-binding domain"/>
    <property type="match status" value="1"/>
</dbReference>
<dbReference type="Gene3D" id="3.30.70.1390">
    <property type="entry name" value="ROC domain from the Parkinson's disease-associated leucine-rich repeat kinase 2"/>
    <property type="match status" value="1"/>
</dbReference>
<evidence type="ECO:0000259" key="9">
    <source>
        <dbReference type="PROSITE" id="PS50188"/>
    </source>
</evidence>
<dbReference type="Pfam" id="PF13676">
    <property type="entry name" value="TIR_2"/>
    <property type="match status" value="1"/>
</dbReference>
<dbReference type="Pfam" id="PF25497">
    <property type="entry name" value="COR-B"/>
    <property type="match status" value="1"/>
</dbReference>
<dbReference type="InterPro" id="IPR036388">
    <property type="entry name" value="WH-like_DNA-bd_sf"/>
</dbReference>
<dbReference type="SMART" id="SM00449">
    <property type="entry name" value="SPRY"/>
    <property type="match status" value="1"/>
</dbReference>
<dbReference type="PANTHER" id="PTHR47508:SF1">
    <property type="entry name" value="NON-SPECIFIC SERINE_THREONINE PROTEIN KINASE"/>
    <property type="match status" value="1"/>
</dbReference>
<dbReference type="Pfam" id="PF06083">
    <property type="entry name" value="IL17"/>
    <property type="match status" value="1"/>
</dbReference>
<dbReference type="SUPFAM" id="SSF52200">
    <property type="entry name" value="Toll/Interleukin receptor TIR domain"/>
    <property type="match status" value="1"/>
</dbReference>